<dbReference type="EMBL" id="VRMN01000005">
    <property type="protein sequence ID" value="KAA8493950.1"/>
    <property type="molecule type" value="Genomic_DNA"/>
</dbReference>
<organism evidence="9 10">
    <name type="scientific">Porphyridium purpureum</name>
    <name type="common">Red alga</name>
    <name type="synonym">Porphyridium cruentum</name>
    <dbReference type="NCBI Taxonomy" id="35688"/>
    <lineage>
        <taxon>Eukaryota</taxon>
        <taxon>Rhodophyta</taxon>
        <taxon>Bangiophyceae</taxon>
        <taxon>Porphyridiales</taxon>
        <taxon>Porphyridiaceae</taxon>
        <taxon>Porphyridium</taxon>
    </lineage>
</organism>
<evidence type="ECO:0000256" key="6">
    <source>
        <dbReference type="PROSITE-ProRule" id="PRU00469"/>
    </source>
</evidence>
<keyword evidence="6" id="KW-0479">Metal-binding</keyword>
<dbReference type="InterPro" id="IPR013137">
    <property type="entry name" value="Znf_TFIIB"/>
</dbReference>
<dbReference type="GO" id="GO:0008270">
    <property type="term" value="F:zinc ion binding"/>
    <property type="evidence" value="ECO:0007669"/>
    <property type="project" value="UniProtKB-KW"/>
</dbReference>
<dbReference type="Pfam" id="PF00382">
    <property type="entry name" value="TFIIB"/>
    <property type="match status" value="2"/>
</dbReference>
<evidence type="ECO:0000313" key="10">
    <source>
        <dbReference type="Proteomes" id="UP000324585"/>
    </source>
</evidence>
<dbReference type="PANTHER" id="PTHR11618">
    <property type="entry name" value="TRANSCRIPTION INITIATION FACTOR IIB-RELATED"/>
    <property type="match status" value="1"/>
</dbReference>
<keyword evidence="10" id="KW-1185">Reference proteome</keyword>
<evidence type="ECO:0000259" key="8">
    <source>
        <dbReference type="PROSITE" id="PS51134"/>
    </source>
</evidence>
<dbReference type="Pfam" id="PF08271">
    <property type="entry name" value="Zn_Ribbon_TF"/>
    <property type="match status" value="1"/>
</dbReference>
<evidence type="ECO:0000256" key="5">
    <source>
        <dbReference type="ARBA" id="ARBA00031706"/>
    </source>
</evidence>
<dbReference type="PRINTS" id="PR00685">
    <property type="entry name" value="TIFACTORIIB"/>
</dbReference>
<dbReference type="Proteomes" id="UP000324585">
    <property type="component" value="Unassembled WGS sequence"/>
</dbReference>
<comment type="similarity">
    <text evidence="1">Belongs to the TFIIB family.</text>
</comment>
<keyword evidence="2" id="KW-0677">Repeat</keyword>
<dbReference type="InterPro" id="IPR013150">
    <property type="entry name" value="TFIIB_cyclin"/>
</dbReference>
<evidence type="ECO:0000256" key="7">
    <source>
        <dbReference type="SAM" id="MobiDB-lite"/>
    </source>
</evidence>
<dbReference type="InterPro" id="IPR013763">
    <property type="entry name" value="Cyclin-like_dom"/>
</dbReference>
<dbReference type="PANTHER" id="PTHR11618:SF13">
    <property type="entry name" value="TRANSCRIPTION INITIATION FACTOR IIB"/>
    <property type="match status" value="1"/>
</dbReference>
<evidence type="ECO:0000256" key="1">
    <source>
        <dbReference type="ARBA" id="ARBA00010857"/>
    </source>
</evidence>
<keyword evidence="3" id="KW-0805">Transcription regulation</keyword>
<protein>
    <recommendedName>
        <fullName evidence="5">General transcription factor TFIIB</fullName>
    </recommendedName>
</protein>
<dbReference type="SUPFAM" id="SSF57783">
    <property type="entry name" value="Zinc beta-ribbon"/>
    <property type="match status" value="1"/>
</dbReference>
<dbReference type="GO" id="GO:0006367">
    <property type="term" value="P:transcription initiation at RNA polymerase II promoter"/>
    <property type="evidence" value="ECO:0007669"/>
    <property type="project" value="TreeGrafter"/>
</dbReference>
<dbReference type="PROSITE" id="PS51134">
    <property type="entry name" value="ZF_TFIIB"/>
    <property type="match status" value="1"/>
</dbReference>
<dbReference type="Gene3D" id="1.10.472.170">
    <property type="match status" value="1"/>
</dbReference>
<name>A0A5J4YSQ3_PORPP</name>
<proteinExistence type="inferred from homology"/>
<dbReference type="InterPro" id="IPR000812">
    <property type="entry name" value="TFIIB"/>
</dbReference>
<dbReference type="SMART" id="SM00385">
    <property type="entry name" value="CYCLIN"/>
    <property type="match status" value="1"/>
</dbReference>
<sequence>MSGLFPPRGKKMDASPSKLRPPAGANVAGAPIMIHAPGLERDLPEQCTECGSDDIVEDWKQGTLVCRGCGLVLQAEIVDLGSEWRTFTSDEPGQDPNRVGGPANPLLESGPTTKIRDELRAAGLNRAQKRNAISSSDRYLMDVFSKIGQIAEHFSISKVVVDRTEEIFKRYYDVLTLKPDGTRSRSLPEDETNEIIAAALLIAFRDDGIARSFKEIVTLTKVPKQNIGARVKLIERDIGKSVRHAEPSSASDFIPRYCNRLSLPPSVSNAALHVYEKVRERDGVYGKQPNSIIAACLYLVCQISRDPEHRKKTPKEIGGVAGVAEATVRQTYRTVQEYTKEIVPSDFPSILVKVET</sequence>
<dbReference type="SUPFAM" id="SSF47954">
    <property type="entry name" value="Cyclin-like"/>
    <property type="match status" value="2"/>
</dbReference>
<evidence type="ECO:0000256" key="4">
    <source>
        <dbReference type="ARBA" id="ARBA00023163"/>
    </source>
</evidence>
<dbReference type="OrthoDB" id="25790at2759"/>
<keyword evidence="6" id="KW-0863">Zinc-finger</keyword>
<keyword evidence="4" id="KW-0804">Transcription</keyword>
<dbReference type="AlphaFoldDB" id="A0A5J4YSQ3"/>
<dbReference type="OMA" id="LYMACRM"/>
<dbReference type="GO" id="GO:0016251">
    <property type="term" value="F:RNA polymerase II general transcription initiation factor activity"/>
    <property type="evidence" value="ECO:0007669"/>
    <property type="project" value="TreeGrafter"/>
</dbReference>
<accession>A0A5J4YSQ3</accession>
<feature type="region of interest" description="Disordered" evidence="7">
    <location>
        <begin position="1"/>
        <end position="25"/>
    </location>
</feature>
<dbReference type="GO" id="GO:0003743">
    <property type="term" value="F:translation initiation factor activity"/>
    <property type="evidence" value="ECO:0007669"/>
    <property type="project" value="UniProtKB-KW"/>
</dbReference>
<reference evidence="10" key="1">
    <citation type="journal article" date="2019" name="Nat. Commun.">
        <title>Expansion of phycobilisome linker gene families in mesophilic red algae.</title>
        <authorList>
            <person name="Lee J."/>
            <person name="Kim D."/>
            <person name="Bhattacharya D."/>
            <person name="Yoon H.S."/>
        </authorList>
    </citation>
    <scope>NUCLEOTIDE SEQUENCE [LARGE SCALE GENOMIC DNA]</scope>
    <source>
        <strain evidence="10">CCMP 1328</strain>
    </source>
</reference>
<feature type="region of interest" description="Disordered" evidence="7">
    <location>
        <begin position="88"/>
        <end position="111"/>
    </location>
</feature>
<feature type="domain" description="TFIIB-type" evidence="8">
    <location>
        <begin position="43"/>
        <end position="74"/>
    </location>
</feature>
<dbReference type="InterPro" id="IPR036915">
    <property type="entry name" value="Cyclin-like_sf"/>
</dbReference>
<dbReference type="GO" id="GO:0017025">
    <property type="term" value="F:TBP-class protein binding"/>
    <property type="evidence" value="ECO:0007669"/>
    <property type="project" value="InterPro"/>
</dbReference>
<dbReference type="GO" id="GO:0097550">
    <property type="term" value="C:transcription preinitiation complex"/>
    <property type="evidence" value="ECO:0007669"/>
    <property type="project" value="TreeGrafter"/>
</dbReference>
<dbReference type="GO" id="GO:0005634">
    <property type="term" value="C:nucleus"/>
    <property type="evidence" value="ECO:0007669"/>
    <property type="project" value="TreeGrafter"/>
</dbReference>
<evidence type="ECO:0000256" key="2">
    <source>
        <dbReference type="ARBA" id="ARBA00022737"/>
    </source>
</evidence>
<keyword evidence="9" id="KW-0648">Protein biosynthesis</keyword>
<keyword evidence="6" id="KW-0862">Zinc</keyword>
<comment type="caution">
    <text evidence="9">The sequence shown here is derived from an EMBL/GenBank/DDBJ whole genome shotgun (WGS) entry which is preliminary data.</text>
</comment>
<gene>
    <name evidence="9" type="ORF">FVE85_3925</name>
</gene>
<evidence type="ECO:0000256" key="3">
    <source>
        <dbReference type="ARBA" id="ARBA00023015"/>
    </source>
</evidence>
<dbReference type="Gene3D" id="1.10.472.10">
    <property type="entry name" value="Cyclin-like"/>
    <property type="match status" value="1"/>
</dbReference>
<evidence type="ECO:0000313" key="9">
    <source>
        <dbReference type="EMBL" id="KAA8493950.1"/>
    </source>
</evidence>
<dbReference type="GO" id="GO:0070897">
    <property type="term" value="P:transcription preinitiation complex assembly"/>
    <property type="evidence" value="ECO:0007669"/>
    <property type="project" value="InterPro"/>
</dbReference>
<keyword evidence="9" id="KW-0396">Initiation factor</keyword>